<dbReference type="OrthoDB" id="1929722at2759"/>
<organism evidence="2 3">
    <name type="scientific">Brassica carinata</name>
    <name type="common">Ethiopian mustard</name>
    <name type="synonym">Abyssinian cabbage</name>
    <dbReference type="NCBI Taxonomy" id="52824"/>
    <lineage>
        <taxon>Eukaryota</taxon>
        <taxon>Viridiplantae</taxon>
        <taxon>Streptophyta</taxon>
        <taxon>Embryophyta</taxon>
        <taxon>Tracheophyta</taxon>
        <taxon>Spermatophyta</taxon>
        <taxon>Magnoliopsida</taxon>
        <taxon>eudicotyledons</taxon>
        <taxon>Gunneridae</taxon>
        <taxon>Pentapetalae</taxon>
        <taxon>rosids</taxon>
        <taxon>malvids</taxon>
        <taxon>Brassicales</taxon>
        <taxon>Brassicaceae</taxon>
        <taxon>Brassiceae</taxon>
        <taxon>Brassica</taxon>
    </lineage>
</organism>
<comment type="caution">
    <text evidence="2">The sequence shown here is derived from an EMBL/GenBank/DDBJ whole genome shotgun (WGS) entry which is preliminary data.</text>
</comment>
<feature type="region of interest" description="Disordered" evidence="1">
    <location>
        <begin position="61"/>
        <end position="86"/>
    </location>
</feature>
<evidence type="ECO:0000313" key="3">
    <source>
        <dbReference type="Proteomes" id="UP000886595"/>
    </source>
</evidence>
<gene>
    <name evidence="2" type="ORF">Bca52824_019053</name>
</gene>
<dbReference type="AlphaFoldDB" id="A0A8X7VQU2"/>
<proteinExistence type="predicted"/>
<sequence>MEGLIPYLIHAIKKHQHQRYRSMSIGSSRSYQPLMMGQEGSSHRRTGSEYWPPEIMDMFDQNSSGFGQESVNKDSSSTQNIATKSQRLSLHIDDELMEERKNA</sequence>
<dbReference type="Proteomes" id="UP000886595">
    <property type="component" value="Unassembled WGS sequence"/>
</dbReference>
<protein>
    <submittedName>
        <fullName evidence="2">Uncharacterized protein</fullName>
    </submittedName>
</protein>
<evidence type="ECO:0000256" key="1">
    <source>
        <dbReference type="SAM" id="MobiDB-lite"/>
    </source>
</evidence>
<dbReference type="PANTHER" id="PTHR38370">
    <property type="entry name" value="BETA-1,4-XYLOSIDASE"/>
    <property type="match status" value="1"/>
</dbReference>
<evidence type="ECO:0000313" key="2">
    <source>
        <dbReference type="EMBL" id="KAG2315931.1"/>
    </source>
</evidence>
<name>A0A8X7VQU2_BRACI</name>
<feature type="region of interest" description="Disordered" evidence="1">
    <location>
        <begin position="31"/>
        <end position="50"/>
    </location>
</feature>
<reference evidence="2 3" key="1">
    <citation type="submission" date="2020-02" db="EMBL/GenBank/DDBJ databases">
        <authorList>
            <person name="Ma Q."/>
            <person name="Huang Y."/>
            <person name="Song X."/>
            <person name="Pei D."/>
        </authorList>
    </citation>
    <scope>NUCLEOTIDE SEQUENCE [LARGE SCALE GENOMIC DNA]</scope>
    <source>
        <strain evidence="2">Sxm20200214</strain>
        <tissue evidence="2">Leaf</tissue>
    </source>
</reference>
<keyword evidence="3" id="KW-1185">Reference proteome</keyword>
<dbReference type="EMBL" id="JAAMPC010000004">
    <property type="protein sequence ID" value="KAG2315931.1"/>
    <property type="molecule type" value="Genomic_DNA"/>
</dbReference>
<dbReference type="PANTHER" id="PTHR38370:SF1">
    <property type="entry name" value="BETA-1,4-XYLOSIDASE"/>
    <property type="match status" value="1"/>
</dbReference>
<accession>A0A8X7VQU2</accession>